<keyword evidence="2" id="KW-1185">Reference proteome</keyword>
<reference evidence="1 2" key="1">
    <citation type="journal article" date="2022" name="bioRxiv">
        <title>The genome of the oomycete Peronosclerospora sorghi, a cosmopolitan pathogen of maize and sorghum, is inflated with dispersed pseudogenes.</title>
        <authorList>
            <person name="Fletcher K."/>
            <person name="Martin F."/>
            <person name="Isakeit T."/>
            <person name="Cavanaugh K."/>
            <person name="Magill C."/>
            <person name="Michelmore R."/>
        </authorList>
    </citation>
    <scope>NUCLEOTIDE SEQUENCE [LARGE SCALE GENOMIC DNA]</scope>
    <source>
        <strain evidence="1">P6</strain>
    </source>
</reference>
<accession>A0ACC0VHD5</accession>
<sequence length="318" mass="35828">MRAAVKDFLADVHSRISLTMDLWTASNGDPYLGVTAHCIDNNWDLKKIVLDVSGIRHPHDADNMFIILNQLLQRFNITTKLLSITSDNGPNIINTIEALRIHLNDNLLATDFVGNRCAEHVMNLIVEAGIKPISQVVGKIRSFVIKLNKFSLYTQVHRQIAKELGQSQRKIPADVSTRWNSLYLILDVASDAIETITALCMRYRQKKTLGGILLTTEEQQIVHETKKYLKPFYNATNAVSGSSYPTTGLTIFALEYVSNNTAIHSSATSRSTSWLKEAAEDMAEKMAEYTEMLFRFENLLQLYLTPESKPSSYRQISA</sequence>
<comment type="caution">
    <text evidence="1">The sequence shown here is derived from an EMBL/GenBank/DDBJ whole genome shotgun (WGS) entry which is preliminary data.</text>
</comment>
<name>A0ACC0VHD5_9STRA</name>
<dbReference type="Proteomes" id="UP001163321">
    <property type="component" value="Chromosome 9"/>
</dbReference>
<organism evidence="1 2">
    <name type="scientific">Peronosclerospora sorghi</name>
    <dbReference type="NCBI Taxonomy" id="230839"/>
    <lineage>
        <taxon>Eukaryota</taxon>
        <taxon>Sar</taxon>
        <taxon>Stramenopiles</taxon>
        <taxon>Oomycota</taxon>
        <taxon>Peronosporomycetes</taxon>
        <taxon>Peronosporales</taxon>
        <taxon>Peronosporaceae</taxon>
        <taxon>Peronosclerospora</taxon>
    </lineage>
</organism>
<evidence type="ECO:0000313" key="2">
    <source>
        <dbReference type="Proteomes" id="UP001163321"/>
    </source>
</evidence>
<dbReference type="EMBL" id="CM047588">
    <property type="protein sequence ID" value="KAI9905148.1"/>
    <property type="molecule type" value="Genomic_DNA"/>
</dbReference>
<proteinExistence type="predicted"/>
<protein>
    <submittedName>
        <fullName evidence="1">Uncharacterized protein</fullName>
    </submittedName>
</protein>
<gene>
    <name evidence="1" type="ORF">PsorP6_013490</name>
</gene>
<evidence type="ECO:0000313" key="1">
    <source>
        <dbReference type="EMBL" id="KAI9905148.1"/>
    </source>
</evidence>